<dbReference type="Proteomes" id="UP000317650">
    <property type="component" value="Chromosome 9"/>
</dbReference>
<reference evidence="2 3" key="1">
    <citation type="journal article" date="2019" name="Nat. Plants">
        <title>Genome sequencing of Musa balbisiana reveals subgenome evolution and function divergence in polyploid bananas.</title>
        <authorList>
            <person name="Yao X."/>
        </authorList>
    </citation>
    <scope>NUCLEOTIDE SEQUENCE [LARGE SCALE GENOMIC DNA]</scope>
    <source>
        <strain evidence="3">cv. DH-PKW</strain>
        <tissue evidence="2">Leaves</tissue>
    </source>
</reference>
<dbReference type="EMBL" id="PYDT01000010">
    <property type="protein sequence ID" value="THU47056.1"/>
    <property type="molecule type" value="Genomic_DNA"/>
</dbReference>
<feature type="compositionally biased region" description="Polar residues" evidence="1">
    <location>
        <begin position="52"/>
        <end position="68"/>
    </location>
</feature>
<protein>
    <submittedName>
        <fullName evidence="2">Uncharacterized protein</fullName>
    </submittedName>
</protein>
<dbReference type="AlphaFoldDB" id="A0A4V4H366"/>
<feature type="region of interest" description="Disordered" evidence="1">
    <location>
        <begin position="35"/>
        <end position="68"/>
    </location>
</feature>
<accession>A0A4V4H366</accession>
<proteinExistence type="predicted"/>
<name>A0A4V4H366_MUSBA</name>
<sequence>MGNGLLKSVQCDITMIQNGEEAGKWWFAAGVGDASGEGHVTTDPARPPPTVASGSLHRTSKISFSRGT</sequence>
<gene>
    <name evidence="2" type="ORF">C4D60_Mb09t11470</name>
</gene>
<evidence type="ECO:0000313" key="2">
    <source>
        <dbReference type="EMBL" id="THU47056.1"/>
    </source>
</evidence>
<comment type="caution">
    <text evidence="2">The sequence shown here is derived from an EMBL/GenBank/DDBJ whole genome shotgun (WGS) entry which is preliminary data.</text>
</comment>
<evidence type="ECO:0000256" key="1">
    <source>
        <dbReference type="SAM" id="MobiDB-lite"/>
    </source>
</evidence>
<keyword evidence="3" id="KW-1185">Reference proteome</keyword>
<evidence type="ECO:0000313" key="3">
    <source>
        <dbReference type="Proteomes" id="UP000317650"/>
    </source>
</evidence>
<organism evidence="2 3">
    <name type="scientific">Musa balbisiana</name>
    <name type="common">Banana</name>
    <dbReference type="NCBI Taxonomy" id="52838"/>
    <lineage>
        <taxon>Eukaryota</taxon>
        <taxon>Viridiplantae</taxon>
        <taxon>Streptophyta</taxon>
        <taxon>Embryophyta</taxon>
        <taxon>Tracheophyta</taxon>
        <taxon>Spermatophyta</taxon>
        <taxon>Magnoliopsida</taxon>
        <taxon>Liliopsida</taxon>
        <taxon>Zingiberales</taxon>
        <taxon>Musaceae</taxon>
        <taxon>Musa</taxon>
    </lineage>
</organism>